<dbReference type="Pfam" id="PF12796">
    <property type="entry name" value="Ank_2"/>
    <property type="match status" value="1"/>
</dbReference>
<feature type="transmembrane region" description="Helical" evidence="4">
    <location>
        <begin position="165"/>
        <end position="185"/>
    </location>
</feature>
<evidence type="ECO:0000256" key="3">
    <source>
        <dbReference type="PROSITE-ProRule" id="PRU00023"/>
    </source>
</evidence>
<sequence>MFSRLALVFISLPAGFGHWCENRRQDNLKLWCAAAAGDVLKAQRLIHEGADPNDGDAWDKTPLIYAAETGELHVVSLLLANGANVEATDWWGHTALMRAAESGNLQILQRLVRHGAWFDPWMLDDSKGGAPFWIGIKDEATQKWWRSHMTTASLVTGTLLNYKTYASVFIGALLALPLVLGARYFRGLPLYRSDCKIPSYLPVDMNRKRGYFVGAKLIVGKVHRSAIHSMAILGFRALEAVVNLVGILGCGMMVVWWRYWLPLVCFTYLGPAMYSFPKLALAKPILVMAVQGPLTALIALLRVFLLCLVAVMVWKDYRIRHPDLSSSMQLGASESIWTFLTNPMQEQVQVKMHSAWTETSIPQQAALGRILEFFASAVVGLTSFYATCLVLYLLCIGLSQIACRRQKSTEAAVRVDADSSFQDTLGQVMAALPEERSWPHEARPEVCCQASRLFDSLAVKLSLHVLAVVMDLITIFTMASARSYFLSLALTCVLARAMVQEMFYGNPVKIREAVLQSALRGILREDLMQVLEEKAVVSAQSLALTAYSLYFCVQVPFQAYALLVSMALSVYTVGGFLYEQIDLNLVEGGEPNLPAAGRAIVSL</sequence>
<feature type="transmembrane region" description="Helical" evidence="4">
    <location>
        <begin position="233"/>
        <end position="254"/>
    </location>
</feature>
<dbReference type="Proteomes" id="UP000604046">
    <property type="component" value="Unassembled WGS sequence"/>
</dbReference>
<feature type="chain" id="PRO_5032894105" evidence="5">
    <location>
        <begin position="18"/>
        <end position="603"/>
    </location>
</feature>
<keyword evidence="4" id="KW-0812">Transmembrane</keyword>
<evidence type="ECO:0000256" key="2">
    <source>
        <dbReference type="ARBA" id="ARBA00023043"/>
    </source>
</evidence>
<feature type="transmembrane region" description="Helical" evidence="4">
    <location>
        <begin position="260"/>
        <end position="282"/>
    </location>
</feature>
<dbReference type="OrthoDB" id="422602at2759"/>
<dbReference type="SMART" id="SM00248">
    <property type="entry name" value="ANK"/>
    <property type="match status" value="3"/>
</dbReference>
<keyword evidence="5" id="KW-0732">Signal</keyword>
<reference evidence="6" key="1">
    <citation type="submission" date="2021-02" db="EMBL/GenBank/DDBJ databases">
        <authorList>
            <person name="Dougan E. K."/>
            <person name="Rhodes N."/>
            <person name="Thang M."/>
            <person name="Chan C."/>
        </authorList>
    </citation>
    <scope>NUCLEOTIDE SEQUENCE</scope>
</reference>
<accession>A0A812MQT9</accession>
<evidence type="ECO:0000256" key="4">
    <source>
        <dbReference type="SAM" id="Phobius"/>
    </source>
</evidence>
<dbReference type="InterPro" id="IPR036770">
    <property type="entry name" value="Ankyrin_rpt-contain_sf"/>
</dbReference>
<name>A0A812MQT9_9DINO</name>
<feature type="signal peptide" evidence="5">
    <location>
        <begin position="1"/>
        <end position="17"/>
    </location>
</feature>
<dbReference type="EMBL" id="CAJNDS010001724">
    <property type="protein sequence ID" value="CAE7274697.1"/>
    <property type="molecule type" value="Genomic_DNA"/>
</dbReference>
<feature type="transmembrane region" description="Helical" evidence="4">
    <location>
        <begin position="560"/>
        <end position="578"/>
    </location>
</feature>
<feature type="transmembrane region" description="Helical" evidence="4">
    <location>
        <begin position="373"/>
        <end position="398"/>
    </location>
</feature>
<evidence type="ECO:0000256" key="1">
    <source>
        <dbReference type="ARBA" id="ARBA00022737"/>
    </source>
</evidence>
<dbReference type="InterPro" id="IPR002110">
    <property type="entry name" value="Ankyrin_rpt"/>
</dbReference>
<feature type="repeat" description="ANK" evidence="3">
    <location>
        <begin position="58"/>
        <end position="90"/>
    </location>
</feature>
<gene>
    <name evidence="6" type="primary">mask</name>
    <name evidence="6" type="ORF">SNAT2548_LOCUS14573</name>
</gene>
<keyword evidence="4" id="KW-0472">Membrane</keyword>
<dbReference type="PROSITE" id="PS50088">
    <property type="entry name" value="ANK_REPEAT"/>
    <property type="match status" value="2"/>
</dbReference>
<organism evidence="6 7">
    <name type="scientific">Symbiodinium natans</name>
    <dbReference type="NCBI Taxonomy" id="878477"/>
    <lineage>
        <taxon>Eukaryota</taxon>
        <taxon>Sar</taxon>
        <taxon>Alveolata</taxon>
        <taxon>Dinophyceae</taxon>
        <taxon>Suessiales</taxon>
        <taxon>Symbiodiniaceae</taxon>
        <taxon>Symbiodinium</taxon>
    </lineage>
</organism>
<protein>
    <submittedName>
        <fullName evidence="6">Mask protein</fullName>
    </submittedName>
</protein>
<dbReference type="Gene3D" id="1.25.40.20">
    <property type="entry name" value="Ankyrin repeat-containing domain"/>
    <property type="match status" value="1"/>
</dbReference>
<keyword evidence="2 3" id="KW-0040">ANK repeat</keyword>
<keyword evidence="4" id="KW-1133">Transmembrane helix</keyword>
<dbReference type="SUPFAM" id="SSF48403">
    <property type="entry name" value="Ankyrin repeat"/>
    <property type="match status" value="1"/>
</dbReference>
<evidence type="ECO:0000313" key="7">
    <source>
        <dbReference type="Proteomes" id="UP000604046"/>
    </source>
</evidence>
<proteinExistence type="predicted"/>
<feature type="transmembrane region" description="Helical" evidence="4">
    <location>
        <begin position="294"/>
        <end position="314"/>
    </location>
</feature>
<keyword evidence="7" id="KW-1185">Reference proteome</keyword>
<keyword evidence="1" id="KW-0677">Repeat</keyword>
<evidence type="ECO:0000256" key="5">
    <source>
        <dbReference type="SAM" id="SignalP"/>
    </source>
</evidence>
<dbReference type="AlphaFoldDB" id="A0A812MQT9"/>
<feature type="transmembrane region" description="Helical" evidence="4">
    <location>
        <begin position="461"/>
        <end position="481"/>
    </location>
</feature>
<dbReference type="PANTHER" id="PTHR24171:SF9">
    <property type="entry name" value="ANKYRIN REPEAT DOMAIN-CONTAINING PROTEIN 39"/>
    <property type="match status" value="1"/>
</dbReference>
<dbReference type="PROSITE" id="PS50297">
    <property type="entry name" value="ANK_REP_REGION"/>
    <property type="match status" value="2"/>
</dbReference>
<comment type="caution">
    <text evidence="6">The sequence shown here is derived from an EMBL/GenBank/DDBJ whole genome shotgun (WGS) entry which is preliminary data.</text>
</comment>
<dbReference type="PANTHER" id="PTHR24171">
    <property type="entry name" value="ANKYRIN REPEAT DOMAIN-CONTAINING PROTEIN 39-RELATED"/>
    <property type="match status" value="1"/>
</dbReference>
<evidence type="ECO:0000313" key="6">
    <source>
        <dbReference type="EMBL" id="CAE7274697.1"/>
    </source>
</evidence>
<feature type="repeat" description="ANK" evidence="3">
    <location>
        <begin position="91"/>
        <end position="116"/>
    </location>
</feature>